<evidence type="ECO:0000313" key="1">
    <source>
        <dbReference type="EMBL" id="MBP2070708.1"/>
    </source>
</evidence>
<comment type="caution">
    <text evidence="1">The sequence shown here is derived from an EMBL/GenBank/DDBJ whole genome shotgun (WGS) entry which is preliminary data.</text>
</comment>
<evidence type="ECO:0000313" key="2">
    <source>
        <dbReference type="Proteomes" id="UP001166402"/>
    </source>
</evidence>
<reference evidence="1" key="1">
    <citation type="submission" date="2021-03" db="EMBL/GenBank/DDBJ databases">
        <title>Genomic Encyclopedia of Type Strains, Phase IV (KMG-IV): sequencing the most valuable type-strain genomes for metagenomic binning, comparative biology and taxonomic classification.</title>
        <authorList>
            <person name="Goeker M."/>
        </authorList>
    </citation>
    <scope>NUCLEOTIDE SEQUENCE</scope>
    <source>
        <strain evidence="1">DSM 101588</strain>
    </source>
</reference>
<proteinExistence type="predicted"/>
<gene>
    <name evidence="1" type="ORF">J2Z80_000206</name>
</gene>
<protein>
    <submittedName>
        <fullName evidence="1">Uncharacterized protein</fullName>
    </submittedName>
</protein>
<organism evidence="1 2">
    <name type="scientific">Thermoanaerobacterium butyriciformans</name>
    <dbReference type="NCBI Taxonomy" id="1702242"/>
    <lineage>
        <taxon>Bacteria</taxon>
        <taxon>Bacillati</taxon>
        <taxon>Bacillota</taxon>
        <taxon>Clostridia</taxon>
        <taxon>Thermoanaerobacterales</taxon>
        <taxon>Thermoanaerobacteraceae</taxon>
        <taxon>Thermoanaerobacterium</taxon>
    </lineage>
</organism>
<dbReference type="RefSeq" id="WP_209452685.1">
    <property type="nucleotide sequence ID" value="NZ_JAGGLT010000001.1"/>
</dbReference>
<dbReference type="Proteomes" id="UP001166402">
    <property type="component" value="Unassembled WGS sequence"/>
</dbReference>
<sequence>MGYKIINRKIDYQADHIIKKLGDFLLSDKKFLNIFTKIIIDEKRNLTEKHIKKLIQRYVDAMVISEYDSEIFLKLCNDFLCYDIRGNLLEYIVQKLGPFKLEGGNYDYTCRTVIFYNEKKISNFDFDIVFFNKDFVEHITKEYICIDKSDGEFIECKTDIKTFISEEISERSRKKLDFIKEVYNCFKQNSCSFFYIITFRREIAIFKNILGRNNYGFINIIGGRELYDKISI</sequence>
<name>A0ABS4NAL2_9THEO</name>
<keyword evidence="2" id="KW-1185">Reference proteome</keyword>
<accession>A0ABS4NAL2</accession>
<dbReference type="EMBL" id="JAGGLT010000001">
    <property type="protein sequence ID" value="MBP2070708.1"/>
    <property type="molecule type" value="Genomic_DNA"/>
</dbReference>